<evidence type="ECO:0000256" key="17">
    <source>
        <dbReference type="ARBA" id="ARBA00044305"/>
    </source>
</evidence>
<keyword evidence="12" id="KW-0206">Cytoskeleton</keyword>
<keyword evidence="21" id="KW-1185">Reference proteome</keyword>
<keyword evidence="5" id="KW-0158">Chromosome</keyword>
<evidence type="ECO:0000256" key="10">
    <source>
        <dbReference type="ARBA" id="ARBA00022829"/>
    </source>
</evidence>
<evidence type="ECO:0000256" key="16">
    <source>
        <dbReference type="ARBA" id="ARBA00044179"/>
    </source>
</evidence>
<keyword evidence="8" id="KW-0493">Microtubule</keyword>
<evidence type="ECO:0000256" key="8">
    <source>
        <dbReference type="ARBA" id="ARBA00022701"/>
    </source>
</evidence>
<evidence type="ECO:0000256" key="3">
    <source>
        <dbReference type="ARBA" id="ARBA00004629"/>
    </source>
</evidence>
<gene>
    <name evidence="20" type="primary">DAD3</name>
    <name evidence="20" type="ORF">CAAN4_H13256</name>
</gene>
<feature type="region of interest" description="Disordered" evidence="19">
    <location>
        <begin position="95"/>
        <end position="132"/>
    </location>
</feature>
<comment type="subcellular location">
    <subcellularLocation>
        <location evidence="3">Chromosome</location>
        <location evidence="3">Centromere</location>
        <location evidence="3">Kinetochore</location>
    </subcellularLocation>
    <subcellularLocation>
        <location evidence="2">Cytoplasm</location>
        <location evidence="2">Cytoskeleton</location>
        <location evidence="2">Spindle</location>
    </subcellularLocation>
    <subcellularLocation>
        <location evidence="1">Nucleus</location>
    </subcellularLocation>
</comment>
<evidence type="ECO:0000256" key="14">
    <source>
        <dbReference type="ARBA" id="ARBA00023306"/>
    </source>
</evidence>
<evidence type="ECO:0000256" key="2">
    <source>
        <dbReference type="ARBA" id="ARBA00004186"/>
    </source>
</evidence>
<feature type="coiled-coil region" evidence="18">
    <location>
        <begin position="28"/>
        <end position="55"/>
    </location>
</feature>
<feature type="compositionally biased region" description="Basic and acidic residues" evidence="19">
    <location>
        <begin position="95"/>
        <end position="106"/>
    </location>
</feature>
<keyword evidence="14" id="KW-0131">Cell cycle</keyword>
<keyword evidence="13" id="KW-0539">Nucleus</keyword>
<dbReference type="InterPro" id="IPR013965">
    <property type="entry name" value="DASH_Dad3"/>
</dbReference>
<evidence type="ECO:0000256" key="13">
    <source>
        <dbReference type="ARBA" id="ARBA00023242"/>
    </source>
</evidence>
<keyword evidence="6" id="KW-0963">Cytoplasm</keyword>
<keyword evidence="11" id="KW-0995">Kinetochore</keyword>
<organism evidence="20 21">
    <name type="scientific">[Candida] anglica</name>
    <dbReference type="NCBI Taxonomy" id="148631"/>
    <lineage>
        <taxon>Eukaryota</taxon>
        <taxon>Fungi</taxon>
        <taxon>Dikarya</taxon>
        <taxon>Ascomycota</taxon>
        <taxon>Saccharomycotina</taxon>
        <taxon>Pichiomycetes</taxon>
        <taxon>Debaryomycetaceae</taxon>
        <taxon>Kurtzmaniella</taxon>
    </lineage>
</organism>
<evidence type="ECO:0000313" key="21">
    <source>
        <dbReference type="Proteomes" id="UP001497600"/>
    </source>
</evidence>
<comment type="similarity">
    <text evidence="4">Belongs to the DASH complex DAD3 family.</text>
</comment>
<evidence type="ECO:0000256" key="18">
    <source>
        <dbReference type="SAM" id="Coils"/>
    </source>
</evidence>
<dbReference type="PANTHER" id="PTHR28017:SF1">
    <property type="entry name" value="DASH COMPLEX SUBUNIT DAD3"/>
    <property type="match status" value="1"/>
</dbReference>
<dbReference type="PANTHER" id="PTHR28017">
    <property type="entry name" value="DASH COMPLEX SUBUNIT DAD3"/>
    <property type="match status" value="1"/>
</dbReference>
<sequence>MSSKDIYTINYANSTLLSPVESQILTQYQLLASQLNNLSSEIKQLNSANTNKVEDGNADKLLDNLRNLEMKIGLVYTLFKGAVYSLFLQHEEDLNLQNDRDNRKVDSPNAVEFPSGNITYSEEEEQEDQGNV</sequence>
<name>A0ABP0EP24_9ASCO</name>
<dbReference type="Pfam" id="PF08656">
    <property type="entry name" value="DASH_Dad3"/>
    <property type="match status" value="1"/>
</dbReference>
<evidence type="ECO:0000256" key="5">
    <source>
        <dbReference type="ARBA" id="ARBA00022454"/>
    </source>
</evidence>
<keyword evidence="9" id="KW-0498">Mitosis</keyword>
<protein>
    <recommendedName>
        <fullName evidence="16">DASH complex subunit DAD3</fullName>
    </recommendedName>
    <alternativeName>
        <fullName evidence="17">Outer kinetochore protein DAD3</fullName>
    </alternativeName>
</protein>
<evidence type="ECO:0000256" key="1">
    <source>
        <dbReference type="ARBA" id="ARBA00004123"/>
    </source>
</evidence>
<keyword evidence="18" id="KW-0175">Coiled coil</keyword>
<evidence type="ECO:0000256" key="15">
    <source>
        <dbReference type="ARBA" id="ARBA00023328"/>
    </source>
</evidence>
<feature type="compositionally biased region" description="Acidic residues" evidence="19">
    <location>
        <begin position="121"/>
        <end position="132"/>
    </location>
</feature>
<dbReference type="Proteomes" id="UP001497600">
    <property type="component" value="Chromosome H"/>
</dbReference>
<evidence type="ECO:0000256" key="4">
    <source>
        <dbReference type="ARBA" id="ARBA00006277"/>
    </source>
</evidence>
<keyword evidence="10" id="KW-0159">Chromosome partition</keyword>
<evidence type="ECO:0000256" key="19">
    <source>
        <dbReference type="SAM" id="MobiDB-lite"/>
    </source>
</evidence>
<proteinExistence type="inferred from homology"/>
<reference evidence="20 21" key="1">
    <citation type="submission" date="2024-01" db="EMBL/GenBank/DDBJ databases">
        <authorList>
            <consortium name="Genoscope - CEA"/>
            <person name="William W."/>
        </authorList>
    </citation>
    <scope>NUCLEOTIDE SEQUENCE [LARGE SCALE GENOMIC DNA]</scope>
    <source>
        <strain evidence="20 21">29B2s-10</strain>
    </source>
</reference>
<dbReference type="EMBL" id="OZ004260">
    <property type="protein sequence ID" value="CAK7921362.1"/>
    <property type="molecule type" value="Genomic_DNA"/>
</dbReference>
<evidence type="ECO:0000256" key="7">
    <source>
        <dbReference type="ARBA" id="ARBA00022618"/>
    </source>
</evidence>
<evidence type="ECO:0000256" key="11">
    <source>
        <dbReference type="ARBA" id="ARBA00022838"/>
    </source>
</evidence>
<evidence type="ECO:0000256" key="6">
    <source>
        <dbReference type="ARBA" id="ARBA00022490"/>
    </source>
</evidence>
<evidence type="ECO:0000313" key="20">
    <source>
        <dbReference type="EMBL" id="CAK7921362.1"/>
    </source>
</evidence>
<keyword evidence="7" id="KW-0132">Cell division</keyword>
<keyword evidence="15" id="KW-0137">Centromere</keyword>
<evidence type="ECO:0000256" key="12">
    <source>
        <dbReference type="ARBA" id="ARBA00023212"/>
    </source>
</evidence>
<accession>A0ABP0EP24</accession>
<evidence type="ECO:0000256" key="9">
    <source>
        <dbReference type="ARBA" id="ARBA00022776"/>
    </source>
</evidence>